<dbReference type="OMA" id="LVYEVPY"/>
<evidence type="ECO:0000256" key="5">
    <source>
        <dbReference type="ARBA" id="ARBA00023136"/>
    </source>
</evidence>
<dbReference type="AlphaFoldDB" id="A0A0A1N863"/>
<dbReference type="VEuPathDB" id="FungiDB:BCV72DRAFT_127068"/>
<dbReference type="Gene3D" id="3.20.100.30">
    <property type="entry name" value="VTC, catalytic tunnel domain"/>
    <property type="match status" value="1"/>
</dbReference>
<feature type="region of interest" description="Disordered" evidence="6">
    <location>
        <begin position="585"/>
        <end position="641"/>
    </location>
</feature>
<dbReference type="PANTHER" id="PTHR46140">
    <property type="entry name" value="VACUOLAR TRANSPORTER CHAPERONE 1-RELATED"/>
    <property type="match status" value="1"/>
</dbReference>
<evidence type="ECO:0000256" key="6">
    <source>
        <dbReference type="SAM" id="MobiDB-lite"/>
    </source>
</evidence>
<keyword evidence="4 7" id="KW-1133">Transmembrane helix</keyword>
<accession>A0A0A1N863</accession>
<dbReference type="InterPro" id="IPR004331">
    <property type="entry name" value="SPX_dom"/>
</dbReference>
<proteinExistence type="predicted"/>
<name>A0A0A1N863_RHIZD</name>
<keyword evidence="3 7" id="KW-0812">Transmembrane</keyword>
<evidence type="ECO:0000256" key="3">
    <source>
        <dbReference type="ARBA" id="ARBA00022692"/>
    </source>
</evidence>
<sequence>MKFGLYLSQHVYLPWKDQYINYDELKYFLKDRQLTGGGWTFEDEIYFNKQLVDKQFEKVNCFIETKINHLSLEEVRPLLDFIHLNTIGFKKILKKHDKWTEFTLAHKYNRYWDNYITMLQDKLDTVYHLRTFWVHKDHLNELEAILLFRSPKQEIDSVQFVYYDQLPSFKVYMDLLKKKEPTELIKMIWHDSATVTFDQKVFVDHEKSFIKERSFRIESQLVKSYLGGEPMQFSCDEDSRTASAIREAIQSKSLKPIIKGSYKSTKYSDQGITLLLKKNLVFMKEQNESSGTLHDESYYFPYALLEIKSAVHQEMPDWLIHLTDISKLVYEVPYFIDYVQGAADCYNDQLKLLPWWLPELNKDIYKAPGQDDAIFLEEKDIHANSSMTVLEITRDDQNAYNKFMSSAIVTKIKNLPPMFKDNRDNQDDMTMIKWLIAKVTNNKQLLEPAKEDPRIVPKNGKVKKLEPKIFFANERTFISWLQFSAFLLTMSLALINFGDHVSRTSGGIFIMIAVILAGYALLRFQYRAWQIRFRSSSRFDDMYGPAIICFVFVLALLVNFGLRVAQPVTNNPSLFGKSYNVSNTQHNMTYPTNNNNKHNHPVKDEDGLDNKDHHHLQEANRNNTTRLTKHGKIKEEDEDED</sequence>
<evidence type="ECO:0000256" key="2">
    <source>
        <dbReference type="ARBA" id="ARBA00022554"/>
    </source>
</evidence>
<evidence type="ECO:0000313" key="10">
    <source>
        <dbReference type="Proteomes" id="UP000242381"/>
    </source>
</evidence>
<reference evidence="9 10" key="1">
    <citation type="journal article" date="2016" name="Proc. Natl. Acad. Sci. U.S.A.">
        <title>Lipid metabolic changes in an early divergent fungus govern the establishment of a mutualistic symbiosis with endobacteria.</title>
        <authorList>
            <person name="Lastovetsky O.A."/>
            <person name="Gaspar M.L."/>
            <person name="Mondo S.J."/>
            <person name="LaButti K.M."/>
            <person name="Sandor L."/>
            <person name="Grigoriev I.V."/>
            <person name="Henry S.A."/>
            <person name="Pawlowska T.E."/>
        </authorList>
    </citation>
    <scope>NUCLEOTIDE SEQUENCE [LARGE SCALE GENOMIC DNA]</scope>
    <source>
        <strain evidence="9 10">ATCC 11559</strain>
    </source>
</reference>
<evidence type="ECO:0000256" key="1">
    <source>
        <dbReference type="ARBA" id="ARBA00004128"/>
    </source>
</evidence>
<dbReference type="EMBL" id="KV921367">
    <property type="protein sequence ID" value="ORE17043.1"/>
    <property type="molecule type" value="Genomic_DNA"/>
</dbReference>
<evidence type="ECO:0000256" key="7">
    <source>
        <dbReference type="SAM" id="Phobius"/>
    </source>
</evidence>
<gene>
    <name evidence="9" type="ORF">BCV71DRAFT_291852</name>
</gene>
<comment type="subcellular location">
    <subcellularLocation>
        <location evidence="1">Vacuole membrane</location>
        <topology evidence="1">Multi-pass membrane protein</topology>
    </subcellularLocation>
</comment>
<feature type="transmembrane region" description="Helical" evidence="7">
    <location>
        <begin position="504"/>
        <end position="522"/>
    </location>
</feature>
<dbReference type="InterPro" id="IPR003807">
    <property type="entry name" value="DUF202"/>
</dbReference>
<feature type="compositionally biased region" description="Polar residues" evidence="6">
    <location>
        <begin position="585"/>
        <end position="596"/>
    </location>
</feature>
<keyword evidence="5 7" id="KW-0472">Membrane</keyword>
<dbReference type="Proteomes" id="UP000242381">
    <property type="component" value="Unassembled WGS sequence"/>
</dbReference>
<dbReference type="GO" id="GO:0005774">
    <property type="term" value="C:vacuolar membrane"/>
    <property type="evidence" value="ECO:0007669"/>
    <property type="project" value="UniProtKB-SubCell"/>
</dbReference>
<evidence type="ECO:0000313" key="9">
    <source>
        <dbReference type="EMBL" id="ORE17043.1"/>
    </source>
</evidence>
<organism evidence="9 10">
    <name type="scientific">Rhizopus microsporus</name>
    <dbReference type="NCBI Taxonomy" id="58291"/>
    <lineage>
        <taxon>Eukaryota</taxon>
        <taxon>Fungi</taxon>
        <taxon>Fungi incertae sedis</taxon>
        <taxon>Mucoromycota</taxon>
        <taxon>Mucoromycotina</taxon>
        <taxon>Mucoromycetes</taxon>
        <taxon>Mucorales</taxon>
        <taxon>Mucorineae</taxon>
        <taxon>Rhizopodaceae</taxon>
        <taxon>Rhizopus</taxon>
    </lineage>
</organism>
<dbReference type="InterPro" id="IPR051572">
    <property type="entry name" value="VTC_Complex_Subunit"/>
</dbReference>
<dbReference type="InterPro" id="IPR042267">
    <property type="entry name" value="VTC_sf"/>
</dbReference>
<dbReference type="PROSITE" id="PS51382">
    <property type="entry name" value="SPX"/>
    <property type="match status" value="1"/>
</dbReference>
<evidence type="ECO:0000259" key="8">
    <source>
        <dbReference type="PROSITE" id="PS51382"/>
    </source>
</evidence>
<feature type="transmembrane region" description="Helical" evidence="7">
    <location>
        <begin position="477"/>
        <end position="498"/>
    </location>
</feature>
<dbReference type="Pfam" id="PF02656">
    <property type="entry name" value="DUF202"/>
    <property type="match status" value="1"/>
</dbReference>
<evidence type="ECO:0000256" key="4">
    <source>
        <dbReference type="ARBA" id="ARBA00022989"/>
    </source>
</evidence>
<dbReference type="GO" id="GO:0006799">
    <property type="term" value="P:polyphosphate biosynthetic process"/>
    <property type="evidence" value="ECO:0007669"/>
    <property type="project" value="UniProtKB-ARBA"/>
</dbReference>
<protein>
    <recommendedName>
        <fullName evidence="8">SPX domain-containing protein</fullName>
    </recommendedName>
</protein>
<dbReference type="PANTHER" id="PTHR46140:SF1">
    <property type="entry name" value="VACUOLAR TRANSPORTER CHAPERONE COMPLEX SUBUNIT 4-RELATED"/>
    <property type="match status" value="1"/>
</dbReference>
<feature type="compositionally biased region" description="Basic and acidic residues" evidence="6">
    <location>
        <begin position="601"/>
        <end position="618"/>
    </location>
</feature>
<keyword evidence="2" id="KW-0926">Vacuole</keyword>
<feature type="transmembrane region" description="Helical" evidence="7">
    <location>
        <begin position="543"/>
        <end position="562"/>
    </location>
</feature>
<feature type="domain" description="SPX" evidence="8">
    <location>
        <begin position="1"/>
        <end position="223"/>
    </location>
</feature>